<dbReference type="NCBIfam" id="TIGR01726">
    <property type="entry name" value="HEQRo_perm_3TM"/>
    <property type="match status" value="1"/>
</dbReference>
<keyword evidence="7 9" id="KW-1133">Transmembrane helix</keyword>
<comment type="caution">
    <text evidence="11">The sequence shown here is derived from an EMBL/GenBank/DDBJ whole genome shotgun (WGS) entry which is preliminary data.</text>
</comment>
<evidence type="ECO:0000256" key="2">
    <source>
        <dbReference type="ARBA" id="ARBA00010072"/>
    </source>
</evidence>
<organism evidence="11 12">
    <name type="scientific">Pseudomonas syringae</name>
    <dbReference type="NCBI Taxonomy" id="317"/>
    <lineage>
        <taxon>Bacteria</taxon>
        <taxon>Pseudomonadati</taxon>
        <taxon>Pseudomonadota</taxon>
        <taxon>Gammaproteobacteria</taxon>
        <taxon>Pseudomonadales</taxon>
        <taxon>Pseudomonadaceae</taxon>
        <taxon>Pseudomonas</taxon>
    </lineage>
</organism>
<dbReference type="PANTHER" id="PTHR30614">
    <property type="entry name" value="MEMBRANE COMPONENT OF AMINO ACID ABC TRANSPORTER"/>
    <property type="match status" value="1"/>
</dbReference>
<dbReference type="SUPFAM" id="SSF161098">
    <property type="entry name" value="MetI-like"/>
    <property type="match status" value="1"/>
</dbReference>
<dbReference type="RefSeq" id="WP_236454695.1">
    <property type="nucleotide sequence ID" value="NZ_WKAE01000644.1"/>
</dbReference>
<feature type="non-terminal residue" evidence="11">
    <location>
        <position position="226"/>
    </location>
</feature>
<evidence type="ECO:0000256" key="5">
    <source>
        <dbReference type="ARBA" id="ARBA00022692"/>
    </source>
</evidence>
<sequence>MTFDYAFAISTLPAFLKAIGVTLQVGLIAILTSLTVAIINAAIAMFRVPVLYRLVPLYVELARNTPLLIQLFFIYFALPTLGIRVSGFASAVVAMTFLGGAYLTEILRAGIEAVPKAQIESGLSIGLSRWHLLRYVILPQAGILSLPALFANFVFLLKETTVVSAVAVPEILYTTKSYIALYYKTYEMLAVMTGLCVLLFLPLSLLLGVLERRLQHGPFGLLAVVG</sequence>
<keyword evidence="8 9" id="KW-0472">Membrane</keyword>
<dbReference type="InterPro" id="IPR000515">
    <property type="entry name" value="MetI-like"/>
</dbReference>
<gene>
    <name evidence="11" type="ORF">GIV53_27170</name>
</gene>
<evidence type="ECO:0000256" key="8">
    <source>
        <dbReference type="ARBA" id="ARBA00023136"/>
    </source>
</evidence>
<dbReference type="PANTHER" id="PTHR30614:SF37">
    <property type="entry name" value="AMINO-ACID ABC TRANSPORTER PERMEASE PROTEIN YHDX-RELATED"/>
    <property type="match status" value="1"/>
</dbReference>
<dbReference type="AlphaFoldDB" id="A0A9Q4AA88"/>
<feature type="transmembrane region" description="Helical" evidence="9">
    <location>
        <begin position="188"/>
        <end position="210"/>
    </location>
</feature>
<dbReference type="Pfam" id="PF00528">
    <property type="entry name" value="BPD_transp_1"/>
    <property type="match status" value="1"/>
</dbReference>
<evidence type="ECO:0000256" key="3">
    <source>
        <dbReference type="ARBA" id="ARBA00022448"/>
    </source>
</evidence>
<feature type="transmembrane region" description="Helical" evidence="9">
    <location>
        <begin position="91"/>
        <end position="111"/>
    </location>
</feature>
<feature type="transmembrane region" description="Helical" evidence="9">
    <location>
        <begin position="25"/>
        <end position="46"/>
    </location>
</feature>
<accession>A0A9Q4AA88</accession>
<evidence type="ECO:0000313" key="11">
    <source>
        <dbReference type="EMBL" id="MCF5632879.1"/>
    </source>
</evidence>
<evidence type="ECO:0000256" key="9">
    <source>
        <dbReference type="RuleBase" id="RU363032"/>
    </source>
</evidence>
<proteinExistence type="inferred from homology"/>
<dbReference type="PROSITE" id="PS50928">
    <property type="entry name" value="ABC_TM1"/>
    <property type="match status" value="1"/>
</dbReference>
<dbReference type="Proteomes" id="UP000814010">
    <property type="component" value="Unassembled WGS sequence"/>
</dbReference>
<evidence type="ECO:0000256" key="6">
    <source>
        <dbReference type="ARBA" id="ARBA00022970"/>
    </source>
</evidence>
<protein>
    <submittedName>
        <fullName evidence="11">ABC transporter permease subunit</fullName>
    </submittedName>
</protein>
<comment type="subcellular location">
    <subcellularLocation>
        <location evidence="1">Cell inner membrane</location>
        <topology evidence="1">Multi-pass membrane protein</topology>
    </subcellularLocation>
    <subcellularLocation>
        <location evidence="9">Cell membrane</location>
        <topology evidence="9">Multi-pass membrane protein</topology>
    </subcellularLocation>
</comment>
<dbReference type="CDD" id="cd06261">
    <property type="entry name" value="TM_PBP2"/>
    <property type="match status" value="1"/>
</dbReference>
<keyword evidence="5 9" id="KW-0812">Transmembrane</keyword>
<evidence type="ECO:0000256" key="1">
    <source>
        <dbReference type="ARBA" id="ARBA00004429"/>
    </source>
</evidence>
<evidence type="ECO:0000313" key="12">
    <source>
        <dbReference type="Proteomes" id="UP000814010"/>
    </source>
</evidence>
<dbReference type="GO" id="GO:0006865">
    <property type="term" value="P:amino acid transport"/>
    <property type="evidence" value="ECO:0007669"/>
    <property type="project" value="UniProtKB-KW"/>
</dbReference>
<evidence type="ECO:0000256" key="7">
    <source>
        <dbReference type="ARBA" id="ARBA00022989"/>
    </source>
</evidence>
<dbReference type="GO" id="GO:0022857">
    <property type="term" value="F:transmembrane transporter activity"/>
    <property type="evidence" value="ECO:0007669"/>
    <property type="project" value="InterPro"/>
</dbReference>
<keyword evidence="6" id="KW-0029">Amino-acid transport</keyword>
<comment type="similarity">
    <text evidence="2">Belongs to the binding-protein-dependent transport system permease family. HisMQ subfamily.</text>
</comment>
<keyword evidence="3 9" id="KW-0813">Transport</keyword>
<evidence type="ECO:0000256" key="4">
    <source>
        <dbReference type="ARBA" id="ARBA00022475"/>
    </source>
</evidence>
<feature type="transmembrane region" description="Helical" evidence="9">
    <location>
        <begin position="132"/>
        <end position="155"/>
    </location>
</feature>
<evidence type="ECO:0000259" key="10">
    <source>
        <dbReference type="PROSITE" id="PS50928"/>
    </source>
</evidence>
<feature type="domain" description="ABC transmembrane type-1" evidence="10">
    <location>
        <begin position="19"/>
        <end position="207"/>
    </location>
</feature>
<dbReference type="Gene3D" id="1.10.3720.10">
    <property type="entry name" value="MetI-like"/>
    <property type="match status" value="1"/>
</dbReference>
<name>A0A9Q4AA88_PSESX</name>
<reference evidence="11" key="1">
    <citation type="submission" date="2019-11" db="EMBL/GenBank/DDBJ databases">
        <title>Epiphytic Pseudomonas syringae from cherry orchards.</title>
        <authorList>
            <person name="Hulin M.T."/>
        </authorList>
    </citation>
    <scope>NUCLEOTIDE SEQUENCE</scope>
    <source>
        <strain evidence="11">PA-2-5E</strain>
    </source>
</reference>
<dbReference type="InterPro" id="IPR010065">
    <property type="entry name" value="AA_ABC_transptr_permease_3TM"/>
</dbReference>
<dbReference type="InterPro" id="IPR035906">
    <property type="entry name" value="MetI-like_sf"/>
</dbReference>
<keyword evidence="4" id="KW-1003">Cell membrane</keyword>
<dbReference type="GO" id="GO:0043190">
    <property type="term" value="C:ATP-binding cassette (ABC) transporter complex"/>
    <property type="evidence" value="ECO:0007669"/>
    <property type="project" value="InterPro"/>
</dbReference>
<dbReference type="EMBL" id="WKAE01000644">
    <property type="protein sequence ID" value="MCF5632879.1"/>
    <property type="molecule type" value="Genomic_DNA"/>
</dbReference>
<dbReference type="InterPro" id="IPR043429">
    <property type="entry name" value="ArtM/GltK/GlnP/TcyL/YhdX-like"/>
</dbReference>